<organism evidence="1 2">
    <name type="scientific">Faecousia intestinalis</name>
    <dbReference type="NCBI Taxonomy" id="3133167"/>
    <lineage>
        <taxon>Bacteria</taxon>
        <taxon>Bacillati</taxon>
        <taxon>Bacillota</taxon>
        <taxon>Clostridia</taxon>
        <taxon>Eubacteriales</taxon>
        <taxon>Oscillospiraceae</taxon>
        <taxon>Faecousia</taxon>
    </lineage>
</organism>
<accession>A0ABV1G576</accession>
<proteinExistence type="predicted"/>
<evidence type="ECO:0008006" key="3">
    <source>
        <dbReference type="Google" id="ProtNLM"/>
    </source>
</evidence>
<dbReference type="Proteomes" id="UP001491552">
    <property type="component" value="Unassembled WGS sequence"/>
</dbReference>
<name>A0ABV1G576_9FIRM</name>
<protein>
    <recommendedName>
        <fullName evidence="3">Transposase</fullName>
    </recommendedName>
</protein>
<sequence length="88" mass="10185">MSIANTLSLESNRQIKINFAGGDLSSDAGLLLIKEFEDIFHHAPALPCYIIKDDSFFRFFLPAFFQSVVYRRECDFFATYNLKTHRIT</sequence>
<comment type="caution">
    <text evidence="1">The sequence shown here is derived from an EMBL/GenBank/DDBJ whole genome shotgun (WGS) entry which is preliminary data.</text>
</comment>
<gene>
    <name evidence="1" type="ORF">WMO66_04635</name>
</gene>
<dbReference type="RefSeq" id="WP_349135219.1">
    <property type="nucleotide sequence ID" value="NZ_JBBMFF010000165.1"/>
</dbReference>
<keyword evidence="2" id="KW-1185">Reference proteome</keyword>
<reference evidence="1 2" key="1">
    <citation type="submission" date="2024-03" db="EMBL/GenBank/DDBJ databases">
        <title>Human intestinal bacterial collection.</title>
        <authorList>
            <person name="Pauvert C."/>
            <person name="Hitch T.C.A."/>
            <person name="Clavel T."/>
        </authorList>
    </citation>
    <scope>NUCLEOTIDE SEQUENCE [LARGE SCALE GENOMIC DNA]</scope>
    <source>
        <strain evidence="1 2">CLA-AA-H192</strain>
    </source>
</reference>
<evidence type="ECO:0000313" key="2">
    <source>
        <dbReference type="Proteomes" id="UP001491552"/>
    </source>
</evidence>
<evidence type="ECO:0000313" key="1">
    <source>
        <dbReference type="EMBL" id="MEQ2510541.1"/>
    </source>
</evidence>
<dbReference type="EMBL" id="JBBMFF010000165">
    <property type="protein sequence ID" value="MEQ2510541.1"/>
    <property type="molecule type" value="Genomic_DNA"/>
</dbReference>